<accession>A0A1M5YTW4</accession>
<dbReference type="EMBL" id="FQXE01000010">
    <property type="protein sequence ID" value="SHI15280.1"/>
    <property type="molecule type" value="Genomic_DNA"/>
</dbReference>
<dbReference type="AlphaFoldDB" id="A0A1M5YTW4"/>
<evidence type="ECO:0000313" key="2">
    <source>
        <dbReference type="Proteomes" id="UP000184226"/>
    </source>
</evidence>
<dbReference type="STRING" id="658167.SAMN04488135_110153"/>
<evidence type="ECO:0000313" key="1">
    <source>
        <dbReference type="EMBL" id="SHI15280.1"/>
    </source>
</evidence>
<keyword evidence="2" id="KW-1185">Reference proteome</keyword>
<protein>
    <submittedName>
        <fullName evidence="1">Uncharacterized protein</fullName>
    </submittedName>
</protein>
<name>A0A1M5YTW4_9BURK</name>
<proteinExistence type="predicted"/>
<reference evidence="1 2" key="1">
    <citation type="submission" date="2016-11" db="EMBL/GenBank/DDBJ databases">
        <authorList>
            <person name="Jaros S."/>
            <person name="Januszkiewicz K."/>
            <person name="Wedrychowicz H."/>
        </authorList>
    </citation>
    <scope>NUCLEOTIDE SEQUENCE [LARGE SCALE GENOMIC DNA]</scope>
    <source>
        <strain evidence="1 2">CGMCC 1.10190</strain>
    </source>
</reference>
<dbReference type="RefSeq" id="WP_073105556.1">
    <property type="nucleotide sequence ID" value="NZ_FQXE01000010.1"/>
</dbReference>
<sequence length="308" mass="34057">MESRSRRAFLTGRRLSQNPWEAFCQRVRRVVAGTFFEFEMHEGVGSARLIPRQGSDVHQARALCAEYGVVMALDGMQHAARLNDQPVLWVEPGRDMAGCQRLEPGGSKWFVQPGCLLGELEAAGLRQFADLPCHITVAAWLADRTLCDWDAGETYKSGIEHACVLLADGSSVNLGPFGERNQKPLDGLRLQQLVPVLFQTAAHPDALACRQAARWPGRYRLDALLPAAGQTTNLSHLLLGHGSDLGWVEWIVLDQEQAQPQVEAPYAERYSSRKNGQDELGTRAADLDARVKTLFDPAEVFPYPGQDV</sequence>
<gene>
    <name evidence="1" type="ORF">SAMN04488135_110153</name>
</gene>
<dbReference type="Proteomes" id="UP000184226">
    <property type="component" value="Unassembled WGS sequence"/>
</dbReference>
<dbReference type="OrthoDB" id="8689618at2"/>
<organism evidence="1 2">
    <name type="scientific">Pollutimonas bauzanensis</name>
    <dbReference type="NCBI Taxonomy" id="658167"/>
    <lineage>
        <taxon>Bacteria</taxon>
        <taxon>Pseudomonadati</taxon>
        <taxon>Pseudomonadota</taxon>
        <taxon>Betaproteobacteria</taxon>
        <taxon>Burkholderiales</taxon>
        <taxon>Alcaligenaceae</taxon>
        <taxon>Pollutimonas</taxon>
    </lineage>
</organism>